<dbReference type="PANTHER" id="PTHR43537">
    <property type="entry name" value="TRANSCRIPTIONAL REGULATOR, GNTR FAMILY"/>
    <property type="match status" value="1"/>
</dbReference>
<name>A0ABU0JEP2_9HYPH</name>
<dbReference type="Pfam" id="PF07729">
    <property type="entry name" value="FCD"/>
    <property type="match status" value="1"/>
</dbReference>
<dbReference type="Pfam" id="PF00392">
    <property type="entry name" value="GntR"/>
    <property type="match status" value="1"/>
</dbReference>
<keyword evidence="2 5" id="KW-0238">DNA-binding</keyword>
<dbReference type="InterPro" id="IPR008920">
    <property type="entry name" value="TF_FadR/GntR_C"/>
</dbReference>
<comment type="caution">
    <text evidence="5">The sequence shown here is derived from an EMBL/GenBank/DDBJ whole genome shotgun (WGS) entry which is preliminary data.</text>
</comment>
<evidence type="ECO:0000313" key="6">
    <source>
        <dbReference type="Proteomes" id="UP001242480"/>
    </source>
</evidence>
<keyword evidence="6" id="KW-1185">Reference proteome</keyword>
<proteinExistence type="predicted"/>
<keyword evidence="3" id="KW-0804">Transcription</keyword>
<evidence type="ECO:0000256" key="2">
    <source>
        <dbReference type="ARBA" id="ARBA00023125"/>
    </source>
</evidence>
<evidence type="ECO:0000313" key="5">
    <source>
        <dbReference type="EMBL" id="MDQ0472745.1"/>
    </source>
</evidence>
<protein>
    <submittedName>
        <fullName evidence="5">DNA-binding GntR family transcriptional regulator</fullName>
    </submittedName>
</protein>
<dbReference type="PROSITE" id="PS50949">
    <property type="entry name" value="HTH_GNTR"/>
    <property type="match status" value="1"/>
</dbReference>
<evidence type="ECO:0000256" key="3">
    <source>
        <dbReference type="ARBA" id="ARBA00023163"/>
    </source>
</evidence>
<dbReference type="Gene3D" id="1.20.120.530">
    <property type="entry name" value="GntR ligand-binding domain-like"/>
    <property type="match status" value="1"/>
</dbReference>
<sequence length="228" mass="25038">MPTSEPKRRLSDTAYEGLRTAIITAELKPGEPIEERALMARLGVGRTPLREALQRLAQEDLVLAVPQRGYFVSSTSAADSFHLTEFRVHSEVLACRMAATRIDAAGLAALAALLDEARAGVAARRTELAWHLGIDERLHRLIAEATGNVYLAKALNRLYALSVRSLYVARIPITLIFDELDNFTAIHDALAARDPDRAERAMRQHLTDNALQMRPVEPARIAVTPAGA</sequence>
<dbReference type="SUPFAM" id="SSF48008">
    <property type="entry name" value="GntR ligand-binding domain-like"/>
    <property type="match status" value="1"/>
</dbReference>
<evidence type="ECO:0000256" key="1">
    <source>
        <dbReference type="ARBA" id="ARBA00023015"/>
    </source>
</evidence>
<reference evidence="5 6" key="1">
    <citation type="submission" date="2023-07" db="EMBL/GenBank/DDBJ databases">
        <title>Genomic Encyclopedia of Type Strains, Phase IV (KMG-IV): sequencing the most valuable type-strain genomes for metagenomic binning, comparative biology and taxonomic classification.</title>
        <authorList>
            <person name="Goeker M."/>
        </authorList>
    </citation>
    <scope>NUCLEOTIDE SEQUENCE [LARGE SCALE GENOMIC DNA]</scope>
    <source>
        <strain evidence="5 6">DSM 19619</strain>
    </source>
</reference>
<keyword evidence="1" id="KW-0805">Transcription regulation</keyword>
<dbReference type="PANTHER" id="PTHR43537:SF5">
    <property type="entry name" value="UXU OPERON TRANSCRIPTIONAL REGULATOR"/>
    <property type="match status" value="1"/>
</dbReference>
<dbReference type="InterPro" id="IPR000524">
    <property type="entry name" value="Tscrpt_reg_HTH_GntR"/>
</dbReference>
<gene>
    <name evidence="5" type="ORF">QO011_005775</name>
</gene>
<feature type="domain" description="HTH gntR-type" evidence="4">
    <location>
        <begin position="8"/>
        <end position="75"/>
    </location>
</feature>
<dbReference type="EMBL" id="JAUSVX010000013">
    <property type="protein sequence ID" value="MDQ0472745.1"/>
    <property type="molecule type" value="Genomic_DNA"/>
</dbReference>
<dbReference type="InterPro" id="IPR036388">
    <property type="entry name" value="WH-like_DNA-bd_sf"/>
</dbReference>
<dbReference type="InterPro" id="IPR011711">
    <property type="entry name" value="GntR_C"/>
</dbReference>
<organism evidence="5 6">
    <name type="scientific">Labrys wisconsinensis</name>
    <dbReference type="NCBI Taxonomy" id="425677"/>
    <lineage>
        <taxon>Bacteria</taxon>
        <taxon>Pseudomonadati</taxon>
        <taxon>Pseudomonadota</taxon>
        <taxon>Alphaproteobacteria</taxon>
        <taxon>Hyphomicrobiales</taxon>
        <taxon>Xanthobacteraceae</taxon>
        <taxon>Labrys</taxon>
    </lineage>
</organism>
<dbReference type="SMART" id="SM00895">
    <property type="entry name" value="FCD"/>
    <property type="match status" value="1"/>
</dbReference>
<evidence type="ECO:0000259" key="4">
    <source>
        <dbReference type="PROSITE" id="PS50949"/>
    </source>
</evidence>
<dbReference type="Gene3D" id="1.10.10.10">
    <property type="entry name" value="Winged helix-like DNA-binding domain superfamily/Winged helix DNA-binding domain"/>
    <property type="match status" value="1"/>
</dbReference>
<dbReference type="SUPFAM" id="SSF46785">
    <property type="entry name" value="Winged helix' DNA-binding domain"/>
    <property type="match status" value="1"/>
</dbReference>
<accession>A0ABU0JEP2</accession>
<dbReference type="RefSeq" id="WP_307279996.1">
    <property type="nucleotide sequence ID" value="NZ_JAUSVX010000013.1"/>
</dbReference>
<dbReference type="CDD" id="cd07377">
    <property type="entry name" value="WHTH_GntR"/>
    <property type="match status" value="1"/>
</dbReference>
<dbReference type="SMART" id="SM00345">
    <property type="entry name" value="HTH_GNTR"/>
    <property type="match status" value="1"/>
</dbReference>
<dbReference type="Proteomes" id="UP001242480">
    <property type="component" value="Unassembled WGS sequence"/>
</dbReference>
<dbReference type="InterPro" id="IPR036390">
    <property type="entry name" value="WH_DNA-bd_sf"/>
</dbReference>
<dbReference type="GO" id="GO:0003677">
    <property type="term" value="F:DNA binding"/>
    <property type="evidence" value="ECO:0007669"/>
    <property type="project" value="UniProtKB-KW"/>
</dbReference>